<protein>
    <submittedName>
        <fullName evidence="3">EpsI family protein</fullName>
    </submittedName>
</protein>
<dbReference type="AlphaFoldDB" id="A0A1N6PEY9"/>
<evidence type="ECO:0000256" key="1">
    <source>
        <dbReference type="SAM" id="SignalP"/>
    </source>
</evidence>
<feature type="signal peptide" evidence="1">
    <location>
        <begin position="1"/>
        <end position="24"/>
    </location>
</feature>
<dbReference type="Proteomes" id="UP000186819">
    <property type="component" value="Unassembled WGS sequence"/>
</dbReference>
<accession>A0A1N6PEY9</accession>
<dbReference type="OrthoDB" id="8583485at2"/>
<keyword evidence="1" id="KW-0732">Signal</keyword>
<dbReference type="NCBIfam" id="NF045609">
    <property type="entry name" value="EpsI_type_B"/>
    <property type="match status" value="1"/>
</dbReference>
<dbReference type="NCBIfam" id="TIGR02914">
    <property type="entry name" value="EpsI_fam"/>
    <property type="match status" value="1"/>
</dbReference>
<evidence type="ECO:0000259" key="2">
    <source>
        <dbReference type="Pfam" id="PF11984"/>
    </source>
</evidence>
<feature type="chain" id="PRO_5012161711" evidence="1">
    <location>
        <begin position="25"/>
        <end position="238"/>
    </location>
</feature>
<dbReference type="Pfam" id="PF11984">
    <property type="entry name" value="DUF3485"/>
    <property type="match status" value="1"/>
</dbReference>
<dbReference type="RefSeq" id="WP_076600550.1">
    <property type="nucleotide sequence ID" value="NZ_FTMD01000002.1"/>
</dbReference>
<dbReference type="EMBL" id="FTMD01000002">
    <property type="protein sequence ID" value="SIQ02854.1"/>
    <property type="molecule type" value="Genomic_DNA"/>
</dbReference>
<dbReference type="InterPro" id="IPR014263">
    <property type="entry name" value="Methanolan_biosynth_EpsI"/>
</dbReference>
<dbReference type="InterPro" id="IPR054653">
    <property type="entry name" value="EpsI_type_B_pred"/>
</dbReference>
<name>A0A1N6PEY9_9RHOO</name>
<evidence type="ECO:0000313" key="4">
    <source>
        <dbReference type="Proteomes" id="UP000186819"/>
    </source>
</evidence>
<sequence length="238" mass="26115">MTSCRLKALIVLTLMLGAAGSAIALRPSVKFSEPVRKIELESLIPKEFGEWSIDGSIVPVIPAPDLEEKMDKIYAETVTRTYVNADGERVMLSVAYGVDQTARLRVHRPESCYTGQGFYVKQFGNGYIKSAAGVIPVKRLVAQQGSRHEPITYWIRVGGFTVTGLIGQRLTQLRYGLTGEVPEGLIFRMSTVVDNARSAYAIHDQFAEDLMRVLPLGARSALVGNIPFGSGNARDIIR</sequence>
<feature type="domain" description="Methanolan biosynthesis EpsI" evidence="2">
    <location>
        <begin position="10"/>
        <end position="215"/>
    </location>
</feature>
<reference evidence="4" key="1">
    <citation type="submission" date="2017-01" db="EMBL/GenBank/DDBJ databases">
        <authorList>
            <person name="Varghese N."/>
            <person name="Submissions S."/>
        </authorList>
    </citation>
    <scope>NUCLEOTIDE SEQUENCE [LARGE SCALE GENOMIC DNA]</scope>
    <source>
        <strain evidence="4">ATCC 51758</strain>
    </source>
</reference>
<gene>
    <name evidence="3" type="ORF">SAMN05421829_1029</name>
</gene>
<keyword evidence="4" id="KW-1185">Reference proteome</keyword>
<dbReference type="STRING" id="34027.SAMN05421829_1029"/>
<proteinExistence type="predicted"/>
<organism evidence="3 4">
    <name type="scientific">Aromatoleum tolulyticum</name>
    <dbReference type="NCBI Taxonomy" id="34027"/>
    <lineage>
        <taxon>Bacteria</taxon>
        <taxon>Pseudomonadati</taxon>
        <taxon>Pseudomonadota</taxon>
        <taxon>Betaproteobacteria</taxon>
        <taxon>Rhodocyclales</taxon>
        <taxon>Rhodocyclaceae</taxon>
        <taxon>Aromatoleum</taxon>
    </lineage>
</organism>
<evidence type="ECO:0000313" key="3">
    <source>
        <dbReference type="EMBL" id="SIQ02854.1"/>
    </source>
</evidence>